<evidence type="ECO:0000256" key="1">
    <source>
        <dbReference type="ARBA" id="ARBA00009275"/>
    </source>
</evidence>
<dbReference type="GO" id="GO:0016788">
    <property type="term" value="F:hydrolase activity, acting on ester bonds"/>
    <property type="evidence" value="ECO:0007669"/>
    <property type="project" value="InterPro"/>
</dbReference>
<dbReference type="PROSITE" id="PS01090">
    <property type="entry name" value="TATD_2"/>
    <property type="match status" value="1"/>
</dbReference>
<keyword evidence="3" id="KW-0378">Hydrolase</keyword>
<feature type="binding site" evidence="4">
    <location>
        <position position="159"/>
    </location>
    <ligand>
        <name>a divalent metal cation</name>
        <dbReference type="ChEBI" id="CHEBI:60240"/>
        <label>2</label>
    </ligand>
</feature>
<sequence length="263" mass="28273">MSLIDSHCHLDRFDAAELPDLLDRAQAAGVTGMVTIGTRLSEAPRQIALARRSRPDLPVWCTLGTHPDHVHEEELPGPDVLAGLVEAPGVVGIGESGLDYFHGTPEVRPAQQDSFRLHLRAARATGLPLVIHARDADDDMIGILRDEHEQGGAFPFLLHCFSSGLELARAGVALGGSISFSGILTFPKSQALRDIAAGIPADRLLVETDAPYLAPVPWRGRRNEPAHVSHTAAMLASVRDLEPAALGDLTTANFFRLFSRAAR</sequence>
<dbReference type="GO" id="GO:0004536">
    <property type="term" value="F:DNA nuclease activity"/>
    <property type="evidence" value="ECO:0007669"/>
    <property type="project" value="InterPro"/>
</dbReference>
<dbReference type="AlphaFoldDB" id="A0A5R9JAN3"/>
<dbReference type="PIRSF" id="PIRSF005902">
    <property type="entry name" value="DNase_TatD"/>
    <property type="match status" value="1"/>
</dbReference>
<name>A0A5R9JAN3_9PROT</name>
<keyword evidence="6" id="KW-1185">Reference proteome</keyword>
<dbReference type="PANTHER" id="PTHR46124:SF2">
    <property type="entry name" value="D-AMINOACYL-TRNA DEACYLASE"/>
    <property type="match status" value="1"/>
</dbReference>
<evidence type="ECO:0000313" key="5">
    <source>
        <dbReference type="EMBL" id="TLU72661.1"/>
    </source>
</evidence>
<dbReference type="InterPro" id="IPR015991">
    <property type="entry name" value="TatD/YcfH-like"/>
</dbReference>
<evidence type="ECO:0000256" key="2">
    <source>
        <dbReference type="ARBA" id="ARBA00022723"/>
    </source>
</evidence>
<feature type="binding site" evidence="4">
    <location>
        <position position="7"/>
    </location>
    <ligand>
        <name>a divalent metal cation</name>
        <dbReference type="ChEBI" id="CHEBI:60240"/>
        <label>1</label>
    </ligand>
</feature>
<organism evidence="5 6">
    <name type="scientific">Lichenicoccus roseus</name>
    <dbReference type="NCBI Taxonomy" id="2683649"/>
    <lineage>
        <taxon>Bacteria</taxon>
        <taxon>Pseudomonadati</taxon>
        <taxon>Pseudomonadota</taxon>
        <taxon>Alphaproteobacteria</taxon>
        <taxon>Acetobacterales</taxon>
        <taxon>Acetobacteraceae</taxon>
        <taxon>Lichenicoccus</taxon>
    </lineage>
</organism>
<accession>A0A5R9JAN3</accession>
<dbReference type="PROSITE" id="PS01137">
    <property type="entry name" value="TATD_1"/>
    <property type="match status" value="1"/>
</dbReference>
<dbReference type="EMBL" id="VCDI01000003">
    <property type="protein sequence ID" value="TLU72661.1"/>
    <property type="molecule type" value="Genomic_DNA"/>
</dbReference>
<dbReference type="GO" id="GO:0005829">
    <property type="term" value="C:cytosol"/>
    <property type="evidence" value="ECO:0007669"/>
    <property type="project" value="TreeGrafter"/>
</dbReference>
<dbReference type="InterPro" id="IPR001130">
    <property type="entry name" value="TatD-like"/>
</dbReference>
<dbReference type="InterPro" id="IPR018228">
    <property type="entry name" value="DNase_TatD-rel_CS"/>
</dbReference>
<evidence type="ECO:0000256" key="3">
    <source>
        <dbReference type="ARBA" id="ARBA00022801"/>
    </source>
</evidence>
<dbReference type="OrthoDB" id="9810005at2"/>
<protein>
    <submittedName>
        <fullName evidence="5">TatD family deoxyribonuclease</fullName>
    </submittedName>
</protein>
<gene>
    <name evidence="5" type="ORF">FE263_11540</name>
</gene>
<dbReference type="RefSeq" id="WP_138326122.1">
    <property type="nucleotide sequence ID" value="NZ_VCDI01000003.1"/>
</dbReference>
<feature type="binding site" evidence="4">
    <location>
        <position position="209"/>
    </location>
    <ligand>
        <name>a divalent metal cation</name>
        <dbReference type="ChEBI" id="CHEBI:60240"/>
        <label>1</label>
    </ligand>
</feature>
<dbReference type="SUPFAM" id="SSF51556">
    <property type="entry name" value="Metallo-dependent hydrolases"/>
    <property type="match status" value="1"/>
</dbReference>
<evidence type="ECO:0000256" key="4">
    <source>
        <dbReference type="PIRSR" id="PIRSR005902-1"/>
    </source>
</evidence>
<dbReference type="Proteomes" id="UP000305654">
    <property type="component" value="Unassembled WGS sequence"/>
</dbReference>
<comment type="similarity">
    <text evidence="1">Belongs to the metallo-dependent hydrolases superfamily. TatD-type hydrolase family.</text>
</comment>
<dbReference type="PANTHER" id="PTHR46124">
    <property type="entry name" value="D-AMINOACYL-TRNA DEACYLASE"/>
    <property type="match status" value="1"/>
</dbReference>
<dbReference type="GO" id="GO:0046872">
    <property type="term" value="F:metal ion binding"/>
    <property type="evidence" value="ECO:0007669"/>
    <property type="project" value="UniProtKB-KW"/>
</dbReference>
<dbReference type="FunFam" id="3.20.20.140:FF:000005">
    <property type="entry name" value="TatD family hydrolase"/>
    <property type="match status" value="1"/>
</dbReference>
<dbReference type="InterPro" id="IPR032466">
    <property type="entry name" value="Metal_Hydrolase"/>
</dbReference>
<feature type="binding site" evidence="4">
    <location>
        <position position="9"/>
    </location>
    <ligand>
        <name>a divalent metal cation</name>
        <dbReference type="ChEBI" id="CHEBI:60240"/>
        <label>1</label>
    </ligand>
</feature>
<dbReference type="CDD" id="cd01310">
    <property type="entry name" value="TatD_DNAse"/>
    <property type="match status" value="1"/>
</dbReference>
<comment type="caution">
    <text evidence="5">The sequence shown here is derived from an EMBL/GenBank/DDBJ whole genome shotgun (WGS) entry which is preliminary data.</text>
</comment>
<dbReference type="Pfam" id="PF01026">
    <property type="entry name" value="TatD_DNase"/>
    <property type="match status" value="1"/>
</dbReference>
<proteinExistence type="inferred from homology"/>
<feature type="binding site" evidence="4">
    <location>
        <position position="95"/>
    </location>
    <ligand>
        <name>a divalent metal cation</name>
        <dbReference type="ChEBI" id="CHEBI:60240"/>
        <label>1</label>
    </ligand>
</feature>
<dbReference type="Gene3D" id="3.20.20.140">
    <property type="entry name" value="Metal-dependent hydrolases"/>
    <property type="match status" value="1"/>
</dbReference>
<keyword evidence="2 4" id="KW-0479">Metal-binding</keyword>
<feature type="binding site" evidence="4">
    <location>
        <position position="132"/>
    </location>
    <ligand>
        <name>a divalent metal cation</name>
        <dbReference type="ChEBI" id="CHEBI:60240"/>
        <label>2</label>
    </ligand>
</feature>
<evidence type="ECO:0000313" key="6">
    <source>
        <dbReference type="Proteomes" id="UP000305654"/>
    </source>
</evidence>
<dbReference type="NCBIfam" id="TIGR00010">
    <property type="entry name" value="YchF/TatD family DNA exonuclease"/>
    <property type="match status" value="1"/>
</dbReference>
<reference evidence="5 6" key="1">
    <citation type="submission" date="2019-05" db="EMBL/GenBank/DDBJ databases">
        <authorList>
            <person name="Pankratov T."/>
            <person name="Grouzdev D."/>
        </authorList>
    </citation>
    <scope>NUCLEOTIDE SEQUENCE [LARGE SCALE GENOMIC DNA]</scope>
    <source>
        <strain evidence="5 6">KEBCLARHB70R</strain>
    </source>
</reference>